<proteinExistence type="evidence at transcript level"/>
<dbReference type="InterPro" id="IPR011692">
    <property type="entry name" value="Stress_up-reg_Nod19"/>
</dbReference>
<sequence length="425" mass="47361">MSFVARDLVLLWAMFLLLLCIQCSGSSMKTEAKIKSAVFLSPKFELGPGSVVNGYYYDIGFPRGHVALKSFNAEVVDESGNPVPLHETYLHHWLVVRYHQSKHATQNSDNVLIRNSGICQGNTLGQYFGLGSETRGTATDIPDPFGIEIGNPEEIPEGFHEKWLLNVHAIDTRGTKDKLGCTECKCELYNVTVDEYGRSIRPDYKGGLLCCYDSKQCKLKEGFEGPKRSLYLRYTVKWVDWDDFIVPVKIYILDVTDTLKLSDNSKGMNSDHDCKNEYQVESCSTDHKEGNSCVHEKRTSLPFQTGGYMIYGAAHQHSGGIGSTLYGQDGRVICSSIPSYGNGSEAGNEAGYIVGMSTCYPKSGSVKIIDGETLTLESNYNSTKEHTGVMGLFYLLVAEQLPYQHFRHSTRSSFFMDINNILLDN</sequence>
<reference evidence="2" key="1">
    <citation type="submission" date="2012-05" db="EMBL/GenBank/DDBJ databases">
        <authorList>
            <person name="Krishnakumar V."/>
            <person name="Cheung F."/>
            <person name="Xiao Y."/>
            <person name="Chan A."/>
            <person name="Moskal W.A."/>
            <person name="Town C.D."/>
        </authorList>
    </citation>
    <scope>NUCLEOTIDE SEQUENCE</scope>
</reference>
<dbReference type="EMBL" id="BT144168">
    <property type="protein sequence ID" value="AFK43962.1"/>
    <property type="molecule type" value="mRNA"/>
</dbReference>
<evidence type="ECO:0008006" key="3">
    <source>
        <dbReference type="Google" id="ProtNLM"/>
    </source>
</evidence>
<accession>I3SUM0</accession>
<keyword evidence="1" id="KW-0732">Signal</keyword>
<evidence type="ECO:0000256" key="1">
    <source>
        <dbReference type="SAM" id="SignalP"/>
    </source>
</evidence>
<evidence type="ECO:0000313" key="2">
    <source>
        <dbReference type="EMBL" id="AFK43962.1"/>
    </source>
</evidence>
<dbReference type="Pfam" id="PF07712">
    <property type="entry name" value="SURNod19"/>
    <property type="match status" value="1"/>
</dbReference>
<dbReference type="PANTHER" id="PTHR33390:SF1">
    <property type="entry name" value="STRESS UP-REGULATED NOD 19 PROTEIN"/>
    <property type="match status" value="1"/>
</dbReference>
<organism evidence="2">
    <name type="scientific">Medicago truncatula</name>
    <name type="common">Barrel medic</name>
    <name type="synonym">Medicago tribuloides</name>
    <dbReference type="NCBI Taxonomy" id="3880"/>
    <lineage>
        <taxon>Eukaryota</taxon>
        <taxon>Viridiplantae</taxon>
        <taxon>Streptophyta</taxon>
        <taxon>Embryophyta</taxon>
        <taxon>Tracheophyta</taxon>
        <taxon>Spermatophyta</taxon>
        <taxon>Magnoliopsida</taxon>
        <taxon>eudicotyledons</taxon>
        <taxon>Gunneridae</taxon>
        <taxon>Pentapetalae</taxon>
        <taxon>rosids</taxon>
        <taxon>fabids</taxon>
        <taxon>Fabales</taxon>
        <taxon>Fabaceae</taxon>
        <taxon>Papilionoideae</taxon>
        <taxon>50 kb inversion clade</taxon>
        <taxon>NPAAA clade</taxon>
        <taxon>Hologalegina</taxon>
        <taxon>IRL clade</taxon>
        <taxon>Trifolieae</taxon>
        <taxon>Medicago</taxon>
    </lineage>
</organism>
<dbReference type="AlphaFoldDB" id="I3SUM0"/>
<name>I3SUM0_MEDTR</name>
<feature type="chain" id="PRO_5003679681" description="Stress up-regulated Nod 19 protein" evidence="1">
    <location>
        <begin position="26"/>
        <end position="425"/>
    </location>
</feature>
<feature type="signal peptide" evidence="1">
    <location>
        <begin position="1"/>
        <end position="25"/>
    </location>
</feature>
<protein>
    <recommendedName>
        <fullName evidence="3">Stress up-regulated Nod 19 protein</fullName>
    </recommendedName>
</protein>
<dbReference type="PANTHER" id="PTHR33390">
    <property type="entry name" value="STRESS UP-REGULATED NOD 19 PROTEIN"/>
    <property type="match status" value="1"/>
</dbReference>
<dbReference type="ExpressionAtlas" id="I3SUM0">
    <property type="expression patterns" value="differential"/>
</dbReference>